<name>A0A2P5I3V9_DIAHE</name>
<dbReference type="InParanoid" id="A0A2P5I3V9"/>
<dbReference type="PANTHER" id="PTHR28159:SF1">
    <property type="entry name" value="TRAFFICKING PROTEIN PARTICLE COMPLEX II-SPECIFIC SUBUNIT 65"/>
    <property type="match status" value="1"/>
</dbReference>
<dbReference type="EMBL" id="MAVT02000293">
    <property type="protein sequence ID" value="POS77177.1"/>
    <property type="molecule type" value="Genomic_DNA"/>
</dbReference>
<dbReference type="InterPro" id="IPR024662">
    <property type="entry name" value="Trs65"/>
</dbReference>
<organism evidence="2 3">
    <name type="scientific">Diaporthe helianthi</name>
    <dbReference type="NCBI Taxonomy" id="158607"/>
    <lineage>
        <taxon>Eukaryota</taxon>
        <taxon>Fungi</taxon>
        <taxon>Dikarya</taxon>
        <taxon>Ascomycota</taxon>
        <taxon>Pezizomycotina</taxon>
        <taxon>Sordariomycetes</taxon>
        <taxon>Sordariomycetidae</taxon>
        <taxon>Diaporthales</taxon>
        <taxon>Diaporthaceae</taxon>
        <taxon>Diaporthe</taxon>
    </lineage>
</organism>
<dbReference type="STRING" id="158607.A0A2P5I3V9"/>
<protein>
    <recommendedName>
        <fullName evidence="1">Trafficking protein particle complex II-specific subunit 65 IgD3 domain-containing protein</fullName>
    </recommendedName>
</protein>
<evidence type="ECO:0000259" key="1">
    <source>
        <dbReference type="Pfam" id="PF12735"/>
    </source>
</evidence>
<dbReference type="Pfam" id="PF12735">
    <property type="entry name" value="IgD3_Trs65"/>
    <property type="match status" value="1"/>
</dbReference>
<dbReference type="OrthoDB" id="5345392at2759"/>
<keyword evidence="3" id="KW-1185">Reference proteome</keyword>
<evidence type="ECO:0000313" key="2">
    <source>
        <dbReference type="EMBL" id="POS77177.1"/>
    </source>
</evidence>
<dbReference type="AlphaFoldDB" id="A0A2P5I3V9"/>
<gene>
    <name evidence="2" type="ORF">DHEL01_v204421</name>
</gene>
<evidence type="ECO:0000313" key="3">
    <source>
        <dbReference type="Proteomes" id="UP000094444"/>
    </source>
</evidence>
<proteinExistence type="predicted"/>
<dbReference type="PANTHER" id="PTHR28159">
    <property type="entry name" value="TRAFFICKING PROTEIN PARTICLE COMPLEX II-SPECIFIC SUBUNIT 65"/>
    <property type="match status" value="1"/>
</dbReference>
<comment type="caution">
    <text evidence="2">The sequence shown here is derived from an EMBL/GenBank/DDBJ whole genome shotgun (WGS) entry which is preliminary data.</text>
</comment>
<dbReference type="Proteomes" id="UP000094444">
    <property type="component" value="Unassembled WGS sequence"/>
</dbReference>
<dbReference type="GO" id="GO:1990071">
    <property type="term" value="C:TRAPPII protein complex"/>
    <property type="evidence" value="ECO:0007669"/>
    <property type="project" value="InterPro"/>
</dbReference>
<dbReference type="InterPro" id="IPR055420">
    <property type="entry name" value="IgD3_Trs65"/>
</dbReference>
<reference evidence="2" key="1">
    <citation type="submission" date="2017-09" db="EMBL/GenBank/DDBJ databases">
        <title>Polyketide synthases of a Diaporthe helianthi virulent isolate.</title>
        <authorList>
            <person name="Baroncelli R."/>
        </authorList>
    </citation>
    <scope>NUCLEOTIDE SEQUENCE [LARGE SCALE GENOMIC DNA]</scope>
    <source>
        <strain evidence="2">7/96</strain>
    </source>
</reference>
<dbReference type="GO" id="GO:0006891">
    <property type="term" value="P:intra-Golgi vesicle-mediated transport"/>
    <property type="evidence" value="ECO:0007669"/>
    <property type="project" value="InterPro"/>
</dbReference>
<dbReference type="GO" id="GO:0005802">
    <property type="term" value="C:trans-Golgi network"/>
    <property type="evidence" value="ECO:0007669"/>
    <property type="project" value="TreeGrafter"/>
</dbReference>
<sequence length="624" mass="68041">MAVPTRSGEGGVASAEDDTAFLEQSFLTYTIPFRTDLDIEDEIRTAVAKEQPLEDLENRPWLFFDETVEVFLILRTHHLTDDLLKSFLERLVLSLQAQIINSPTPDRAELAPSSEVVYNDEIEDVENPLTVMDTAHTAEGAEGDDDKATRTKLVVWKASAFLTRPRMRLYGPSVVFSATATLKPGPEHHGGQQDGYLESGVPSGLNLLGSFAGDPLLGGVKPQLSAVRVSRVAPVTQSKDSFPILKGQPRISLQVYPAAHTRVRFARPNTIPPSPAIIALLEIDFTPYFDCEVAVDKVELSMPEGQIEDLNSISGLSLPLNCVAHDHITLMYRLAPQESDVPSKSPTRELHISIECTALVRAGVCNPKLRMAWSTVLDFTLPVNPGFGSAVNKPFQRAHKPAQLSISDGTSFVSPSVSRPDSLPGLEALAERSTEANIPEFGITVTFTAPDGPIYPGDEFVWNVFVVNRNSAAVHPSRPPSEVIPAARKLALVAVPKRRRNDMRVIRPPSTAGRDHLLARRKSAIAAAISEGPEAEIADAVLDENIVHAMQRSSLVDSTEVVCLSADVRVGPLAPNACHVVELRFLALKEGIVGVECIRVVDLGNQEHVDIRDLPVMVVERRKD</sequence>
<accession>A0A2P5I3V9</accession>
<feature type="domain" description="Trafficking protein particle complex II-specific subunit 65 IgD3" evidence="1">
    <location>
        <begin position="419"/>
        <end position="619"/>
    </location>
</feature>